<feature type="domain" description="A-factor biosynthesis hotdog" evidence="1">
    <location>
        <begin position="20"/>
        <end position="153"/>
    </location>
</feature>
<dbReference type="NCBIfam" id="NF041195">
    <property type="entry name" value="ScbA_BarX_GamBu"/>
    <property type="match status" value="1"/>
</dbReference>
<gene>
    <name evidence="2" type="ORF">DMH04_26810</name>
</gene>
<protein>
    <submittedName>
        <fullName evidence="2">A-factor biosynthesis protein</fullName>
    </submittedName>
</protein>
<dbReference type="AlphaFoldDB" id="A0A428Z565"/>
<evidence type="ECO:0000313" key="3">
    <source>
        <dbReference type="Proteomes" id="UP000287547"/>
    </source>
</evidence>
<evidence type="ECO:0000313" key="2">
    <source>
        <dbReference type="EMBL" id="RSM81960.1"/>
    </source>
</evidence>
<name>A0A428Z565_KIBAR</name>
<dbReference type="EMBL" id="QHKI01000024">
    <property type="protein sequence ID" value="RSM81960.1"/>
    <property type="molecule type" value="Genomic_DNA"/>
</dbReference>
<dbReference type="GO" id="GO:0016740">
    <property type="term" value="F:transferase activity"/>
    <property type="evidence" value="ECO:0007669"/>
    <property type="project" value="InterPro"/>
</dbReference>
<comment type="caution">
    <text evidence="2">The sequence shown here is derived from an EMBL/GenBank/DDBJ whole genome shotgun (WGS) entry which is preliminary data.</text>
</comment>
<dbReference type="OrthoDB" id="7838374at2"/>
<dbReference type="InterPro" id="IPR005509">
    <property type="entry name" value="AfsA_hotdog_dom"/>
</dbReference>
<dbReference type="Proteomes" id="UP000287547">
    <property type="component" value="Unassembled WGS sequence"/>
</dbReference>
<proteinExistence type="predicted"/>
<evidence type="ECO:0000259" key="1">
    <source>
        <dbReference type="Pfam" id="PF03756"/>
    </source>
</evidence>
<dbReference type="InterPro" id="IPR047757">
    <property type="entry name" value="AfsA-like"/>
</dbReference>
<accession>A0A428Z565</accession>
<reference evidence="2 3" key="1">
    <citation type="submission" date="2018-05" db="EMBL/GenBank/DDBJ databases">
        <title>Evolution of GPA BGCs.</title>
        <authorList>
            <person name="Waglechner N."/>
            <person name="Wright G.D."/>
        </authorList>
    </citation>
    <scope>NUCLEOTIDE SEQUENCE [LARGE SCALE GENOMIC DNA]</scope>
    <source>
        <strain evidence="2 3">A82846</strain>
    </source>
</reference>
<organism evidence="2 3">
    <name type="scientific">Kibdelosporangium aridum</name>
    <dbReference type="NCBI Taxonomy" id="2030"/>
    <lineage>
        <taxon>Bacteria</taxon>
        <taxon>Bacillati</taxon>
        <taxon>Actinomycetota</taxon>
        <taxon>Actinomycetes</taxon>
        <taxon>Pseudonocardiales</taxon>
        <taxon>Pseudonocardiaceae</taxon>
        <taxon>Kibdelosporangium</taxon>
    </lineage>
</organism>
<feature type="domain" description="A-factor biosynthesis hotdog" evidence="1">
    <location>
        <begin position="195"/>
        <end position="319"/>
    </location>
</feature>
<sequence>MPDNPKGADVWFSQTVARELVHRAAVAEVLLTSAVRLDDDNFHVAAQIPRQHAFYGESRAPRGTNDPMLLLEAGRQACILIAHNFCSVPFGQYFIMRGLEFEVTDRAGLAVGTTPADTLLDCRITRRLRGQAGLTGLRVHCTSIVDGRNTASAAFDFSWVPKQRWNSMRAANRAKLGLPELPVAGPAPERIAAELVDRRDPYNVVISPLRTRDDHTWRTTLVIDTTHPTLFDHPLDHVPGMLQLEAFRQLAIATVHELSGTRMHTNQLSAFTVRFLGFGEFDLPNECEAVHVTAAPSAGIELRCAMTQGEQVIAEATLRLAHSEAGVDQATLPSLAGHR</sequence>
<dbReference type="Pfam" id="PF03756">
    <property type="entry name" value="AfsA"/>
    <property type="match status" value="2"/>
</dbReference>